<keyword evidence="1" id="KW-1133">Transmembrane helix</keyword>
<reference evidence="3" key="3">
    <citation type="submission" date="2018-08" db="UniProtKB">
        <authorList>
            <consortium name="EnsemblPlants"/>
        </authorList>
    </citation>
    <scope>IDENTIFICATION</scope>
    <source>
        <strain evidence="3">cv. Bd21</strain>
    </source>
</reference>
<evidence type="ECO:0000313" key="2">
    <source>
        <dbReference type="EMBL" id="KQJ92109.1"/>
    </source>
</evidence>
<keyword evidence="1" id="KW-0812">Transmembrane</keyword>
<dbReference type="InParanoid" id="A0A0Q3LHL1"/>
<reference evidence="2 3" key="1">
    <citation type="journal article" date="2010" name="Nature">
        <title>Genome sequencing and analysis of the model grass Brachypodium distachyon.</title>
        <authorList>
            <consortium name="International Brachypodium Initiative"/>
        </authorList>
    </citation>
    <scope>NUCLEOTIDE SEQUENCE [LARGE SCALE GENOMIC DNA]</scope>
    <source>
        <strain evidence="2 3">Bd21</strain>
    </source>
</reference>
<dbReference type="EnsemblPlants" id="KQJ92109">
    <property type="protein sequence ID" value="KQJ92109"/>
    <property type="gene ID" value="BRADI_4g41702v3"/>
</dbReference>
<sequence>MLQCYVRKAQVQEPSSWPASAGSPIPAGNIPVGEAIPRERQVLRQHISRPDSILIWNMVVAHIGVLHVATV</sequence>
<gene>
    <name evidence="2" type="ORF">BRADI_4g41702v3</name>
</gene>
<dbReference type="Gramene" id="KQJ92109">
    <property type="protein sequence ID" value="KQJ92109"/>
    <property type="gene ID" value="BRADI_4g41702v3"/>
</dbReference>
<name>A0A0Q3LHL1_BRADI</name>
<dbReference type="Proteomes" id="UP000008810">
    <property type="component" value="Chromosome 4"/>
</dbReference>
<feature type="transmembrane region" description="Helical" evidence="1">
    <location>
        <begin position="53"/>
        <end position="70"/>
    </location>
</feature>
<protein>
    <submittedName>
        <fullName evidence="2 3">Uncharacterized protein</fullName>
    </submittedName>
</protein>
<dbReference type="AlphaFoldDB" id="A0A0Q3LHL1"/>
<organism evidence="2">
    <name type="scientific">Brachypodium distachyon</name>
    <name type="common">Purple false brome</name>
    <name type="synonym">Trachynia distachya</name>
    <dbReference type="NCBI Taxonomy" id="15368"/>
    <lineage>
        <taxon>Eukaryota</taxon>
        <taxon>Viridiplantae</taxon>
        <taxon>Streptophyta</taxon>
        <taxon>Embryophyta</taxon>
        <taxon>Tracheophyta</taxon>
        <taxon>Spermatophyta</taxon>
        <taxon>Magnoliopsida</taxon>
        <taxon>Liliopsida</taxon>
        <taxon>Poales</taxon>
        <taxon>Poaceae</taxon>
        <taxon>BOP clade</taxon>
        <taxon>Pooideae</taxon>
        <taxon>Stipodae</taxon>
        <taxon>Brachypodieae</taxon>
        <taxon>Brachypodium</taxon>
    </lineage>
</organism>
<keyword evidence="4" id="KW-1185">Reference proteome</keyword>
<accession>A0A0Q3LHL1</accession>
<evidence type="ECO:0000256" key="1">
    <source>
        <dbReference type="SAM" id="Phobius"/>
    </source>
</evidence>
<evidence type="ECO:0000313" key="4">
    <source>
        <dbReference type="Proteomes" id="UP000008810"/>
    </source>
</evidence>
<dbReference type="EMBL" id="CM000883">
    <property type="protein sequence ID" value="KQJ92109.1"/>
    <property type="molecule type" value="Genomic_DNA"/>
</dbReference>
<proteinExistence type="predicted"/>
<keyword evidence="1" id="KW-0472">Membrane</keyword>
<reference evidence="2" key="2">
    <citation type="submission" date="2017-06" db="EMBL/GenBank/DDBJ databases">
        <title>WGS assembly of Brachypodium distachyon.</title>
        <authorList>
            <consortium name="The International Brachypodium Initiative"/>
            <person name="Lucas S."/>
            <person name="Harmon-Smith M."/>
            <person name="Lail K."/>
            <person name="Tice H."/>
            <person name="Grimwood J."/>
            <person name="Bruce D."/>
            <person name="Barry K."/>
            <person name="Shu S."/>
            <person name="Lindquist E."/>
            <person name="Wang M."/>
            <person name="Pitluck S."/>
            <person name="Vogel J.P."/>
            <person name="Garvin D.F."/>
            <person name="Mockler T.C."/>
            <person name="Schmutz J."/>
            <person name="Rokhsar D."/>
            <person name="Bevan M.W."/>
        </authorList>
    </citation>
    <scope>NUCLEOTIDE SEQUENCE</scope>
    <source>
        <strain evidence="2">Bd21</strain>
    </source>
</reference>
<evidence type="ECO:0000313" key="3">
    <source>
        <dbReference type="EnsemblPlants" id="KQJ92109"/>
    </source>
</evidence>